<dbReference type="Pfam" id="PF10604">
    <property type="entry name" value="Polyketide_cyc2"/>
    <property type="match status" value="1"/>
</dbReference>
<reference evidence="1 2" key="1">
    <citation type="journal article" date="2019" name="Int. J. Syst. Evol. Microbiol.">
        <title>The Global Catalogue of Microorganisms (GCM) 10K type strain sequencing project: providing services to taxonomists for standard genome sequencing and annotation.</title>
        <authorList>
            <consortium name="The Broad Institute Genomics Platform"/>
            <consortium name="The Broad Institute Genome Sequencing Center for Infectious Disease"/>
            <person name="Wu L."/>
            <person name="Ma J."/>
        </authorList>
    </citation>
    <scope>NUCLEOTIDE SEQUENCE [LARGE SCALE GENOMIC DNA]</scope>
    <source>
        <strain evidence="1 2">JCM 14304</strain>
    </source>
</reference>
<comment type="caution">
    <text evidence="1">The sequence shown here is derived from an EMBL/GenBank/DDBJ whole genome shotgun (WGS) entry which is preliminary data.</text>
</comment>
<dbReference type="Proteomes" id="UP001500190">
    <property type="component" value="Unassembled WGS sequence"/>
</dbReference>
<name>A0ABN2ES96_9ACTN</name>
<dbReference type="EMBL" id="BAAAND010000014">
    <property type="protein sequence ID" value="GAA1616113.1"/>
    <property type="molecule type" value="Genomic_DNA"/>
</dbReference>
<dbReference type="RefSeq" id="WP_344201894.1">
    <property type="nucleotide sequence ID" value="NZ_BAAAND010000014.1"/>
</dbReference>
<dbReference type="InterPro" id="IPR023393">
    <property type="entry name" value="START-like_dom_sf"/>
</dbReference>
<protein>
    <submittedName>
        <fullName evidence="1">SRPBCC family protein</fullName>
    </submittedName>
</protein>
<evidence type="ECO:0000313" key="1">
    <source>
        <dbReference type="EMBL" id="GAA1616113.1"/>
    </source>
</evidence>
<keyword evidence="2" id="KW-1185">Reference proteome</keyword>
<accession>A0ABN2ES96</accession>
<dbReference type="SUPFAM" id="SSF55961">
    <property type="entry name" value="Bet v1-like"/>
    <property type="match status" value="1"/>
</dbReference>
<proteinExistence type="predicted"/>
<gene>
    <name evidence="1" type="ORF">GCM10009742_79800</name>
</gene>
<dbReference type="Gene3D" id="3.30.530.20">
    <property type="match status" value="1"/>
</dbReference>
<dbReference type="InterPro" id="IPR019587">
    <property type="entry name" value="Polyketide_cyclase/dehydratase"/>
</dbReference>
<organism evidence="1 2">
    <name type="scientific">Kribbella karoonensis</name>
    <dbReference type="NCBI Taxonomy" id="324851"/>
    <lineage>
        <taxon>Bacteria</taxon>
        <taxon>Bacillati</taxon>
        <taxon>Actinomycetota</taxon>
        <taxon>Actinomycetes</taxon>
        <taxon>Propionibacteriales</taxon>
        <taxon>Kribbellaceae</taxon>
        <taxon>Kribbella</taxon>
    </lineage>
</organism>
<sequence length="145" mass="16516">MIVVEREVPVAAPLERVFDYLSDFRNTEEWDPGTVRTILLSGAGGPGTTYRNTSRFKGRETELVYVVEDYVRPERIVLRGENRTIVARDTMTFRGDANSTRVTYRAEFRLKGLARFAEPFLRKPFEQLGEEAEEGLRNALGKLAA</sequence>
<evidence type="ECO:0000313" key="2">
    <source>
        <dbReference type="Proteomes" id="UP001500190"/>
    </source>
</evidence>